<feature type="binding site" evidence="5">
    <location>
        <position position="5"/>
    </location>
    <ligand>
        <name>Mg(2+)</name>
        <dbReference type="ChEBI" id="CHEBI:18420"/>
    </ligand>
</feature>
<comment type="cofactor">
    <cofactor evidence="5">
        <name>Mg(2+)</name>
        <dbReference type="ChEBI" id="CHEBI:18420"/>
    </cofactor>
</comment>
<dbReference type="RefSeq" id="WP_058756137.1">
    <property type="nucleotide sequence ID" value="NZ_LDTB01000047.1"/>
</dbReference>
<dbReference type="AlphaFoldDB" id="A0A147I072"/>
<feature type="binding site" evidence="5">
    <location>
        <position position="97"/>
    </location>
    <ligand>
        <name>Mg(2+)</name>
        <dbReference type="ChEBI" id="CHEBI:18420"/>
    </ligand>
</feature>
<name>A0A147I072_9SPHN</name>
<dbReference type="CDD" id="cd09872">
    <property type="entry name" value="PIN_Sll0205-like"/>
    <property type="match status" value="1"/>
</dbReference>
<evidence type="ECO:0000313" key="7">
    <source>
        <dbReference type="EMBL" id="KTT70761.1"/>
    </source>
</evidence>
<evidence type="ECO:0000256" key="1">
    <source>
        <dbReference type="ARBA" id="ARBA00022649"/>
    </source>
</evidence>
<evidence type="ECO:0000256" key="5">
    <source>
        <dbReference type="HAMAP-Rule" id="MF_00265"/>
    </source>
</evidence>
<dbReference type="InterPro" id="IPR029060">
    <property type="entry name" value="PIN-like_dom_sf"/>
</dbReference>
<evidence type="ECO:0000259" key="6">
    <source>
        <dbReference type="Pfam" id="PF01850"/>
    </source>
</evidence>
<dbReference type="PANTHER" id="PTHR36173:SF1">
    <property type="entry name" value="RIBONUCLEASE VAPC22"/>
    <property type="match status" value="1"/>
</dbReference>
<dbReference type="HAMAP" id="MF_00265">
    <property type="entry name" value="VapC_Nob1"/>
    <property type="match status" value="1"/>
</dbReference>
<keyword evidence="5" id="KW-0800">Toxin</keyword>
<dbReference type="GO" id="GO:0090729">
    <property type="term" value="F:toxin activity"/>
    <property type="evidence" value="ECO:0007669"/>
    <property type="project" value="UniProtKB-KW"/>
</dbReference>
<dbReference type="GO" id="GO:0004540">
    <property type="term" value="F:RNA nuclease activity"/>
    <property type="evidence" value="ECO:0007669"/>
    <property type="project" value="InterPro"/>
</dbReference>
<dbReference type="Pfam" id="PF01850">
    <property type="entry name" value="PIN"/>
    <property type="match status" value="1"/>
</dbReference>
<organism evidence="7 8">
    <name type="scientific">Sphingomonas endophytica</name>
    <dbReference type="NCBI Taxonomy" id="869719"/>
    <lineage>
        <taxon>Bacteria</taxon>
        <taxon>Pseudomonadati</taxon>
        <taxon>Pseudomonadota</taxon>
        <taxon>Alphaproteobacteria</taxon>
        <taxon>Sphingomonadales</taxon>
        <taxon>Sphingomonadaceae</taxon>
        <taxon>Sphingomonas</taxon>
    </lineage>
</organism>
<proteinExistence type="inferred from homology"/>
<keyword evidence="2 5" id="KW-0540">Nuclease</keyword>
<keyword evidence="8" id="KW-1185">Reference proteome</keyword>
<dbReference type="InterPro" id="IPR041705">
    <property type="entry name" value="PIN_Sll0205"/>
</dbReference>
<keyword evidence="5" id="KW-0460">Magnesium</keyword>
<comment type="caution">
    <text evidence="7">The sequence shown here is derived from an EMBL/GenBank/DDBJ whole genome shotgun (WGS) entry which is preliminary data.</text>
</comment>
<dbReference type="GO" id="GO:0000287">
    <property type="term" value="F:magnesium ion binding"/>
    <property type="evidence" value="ECO:0007669"/>
    <property type="project" value="UniProtKB-UniRule"/>
</dbReference>
<dbReference type="PANTHER" id="PTHR36173">
    <property type="entry name" value="RIBONUCLEASE VAPC16-RELATED"/>
    <property type="match status" value="1"/>
</dbReference>
<dbReference type="SUPFAM" id="SSF88723">
    <property type="entry name" value="PIN domain-like"/>
    <property type="match status" value="1"/>
</dbReference>
<dbReference type="Proteomes" id="UP000074310">
    <property type="component" value="Unassembled WGS sequence"/>
</dbReference>
<sequence length="134" mass="14698">MILLDTHVVIWAVIADPHLGEQARAAIRQDRDRRISAMVAWEVAMLARKRRLAFSIPVETWLDRAMIALEARDVPVSREIAQEAGGLPDDVHGDPGDRIMVATARQTGAMLITADRKILAYAAAGHLNAIDARA</sequence>
<comment type="function">
    <text evidence="5">Toxic component of a toxin-antitoxin (TA) system. An RNase.</text>
</comment>
<keyword evidence="4 5" id="KW-0378">Hydrolase</keyword>
<comment type="similarity">
    <text evidence="5">Belongs to the PINc/VapC protein family.</text>
</comment>
<protein>
    <recommendedName>
        <fullName evidence="5">Ribonuclease VapC</fullName>
        <shortName evidence="5">RNase VapC</shortName>
        <ecNumber evidence="5">3.1.-.-</ecNumber>
    </recommendedName>
    <alternativeName>
        <fullName evidence="5">Toxin VapC</fullName>
    </alternativeName>
</protein>
<dbReference type="EMBL" id="LDTB01000047">
    <property type="protein sequence ID" value="KTT70761.1"/>
    <property type="molecule type" value="Genomic_DNA"/>
</dbReference>
<keyword evidence="1 5" id="KW-1277">Toxin-antitoxin system</keyword>
<dbReference type="PATRIC" id="fig|869719.3.peg.2279"/>
<dbReference type="GO" id="GO:0016787">
    <property type="term" value="F:hydrolase activity"/>
    <property type="evidence" value="ECO:0007669"/>
    <property type="project" value="UniProtKB-KW"/>
</dbReference>
<feature type="domain" description="PIN" evidence="6">
    <location>
        <begin position="2"/>
        <end position="122"/>
    </location>
</feature>
<keyword evidence="3 5" id="KW-0479">Metal-binding</keyword>
<dbReference type="InterPro" id="IPR052919">
    <property type="entry name" value="TA_system_RNase"/>
</dbReference>
<dbReference type="InterPro" id="IPR002716">
    <property type="entry name" value="PIN_dom"/>
</dbReference>
<reference evidence="7 8" key="1">
    <citation type="journal article" date="2016" name="Front. Microbiol.">
        <title>Genomic Resource of Rice Seed Associated Bacteria.</title>
        <authorList>
            <person name="Midha S."/>
            <person name="Bansal K."/>
            <person name="Sharma S."/>
            <person name="Kumar N."/>
            <person name="Patil P.P."/>
            <person name="Chaudhry V."/>
            <person name="Patil P.B."/>
        </authorList>
    </citation>
    <scope>NUCLEOTIDE SEQUENCE [LARGE SCALE GENOMIC DNA]</scope>
    <source>
        <strain evidence="7 8">NS334</strain>
    </source>
</reference>
<dbReference type="EC" id="3.1.-.-" evidence="5"/>
<dbReference type="InterPro" id="IPR022907">
    <property type="entry name" value="VapC_family"/>
</dbReference>
<gene>
    <name evidence="5" type="primary">vapC</name>
    <name evidence="7" type="ORF">NS334_11675</name>
</gene>
<evidence type="ECO:0000256" key="4">
    <source>
        <dbReference type="ARBA" id="ARBA00022801"/>
    </source>
</evidence>
<evidence type="ECO:0000313" key="8">
    <source>
        <dbReference type="Proteomes" id="UP000074310"/>
    </source>
</evidence>
<evidence type="ECO:0000256" key="3">
    <source>
        <dbReference type="ARBA" id="ARBA00022723"/>
    </source>
</evidence>
<evidence type="ECO:0000256" key="2">
    <source>
        <dbReference type="ARBA" id="ARBA00022722"/>
    </source>
</evidence>
<dbReference type="Gene3D" id="3.40.50.1010">
    <property type="entry name" value="5'-nuclease"/>
    <property type="match status" value="1"/>
</dbReference>
<accession>A0A147I072</accession>